<dbReference type="PANTHER" id="PTHR43166">
    <property type="entry name" value="AMINO ACID IMPORT ATP-BINDING PROTEIN"/>
    <property type="match status" value="1"/>
</dbReference>
<dbReference type="SMART" id="SM00382">
    <property type="entry name" value="AAA"/>
    <property type="match status" value="1"/>
</dbReference>
<sequence>MTKPIIQLRHINVDFPHQNNVIHAVKDASLNIDPGDIYGIVGYSGAGKSTLVRVIDRLQKPSSGQVIINGQDVLQFNHRQMRAVRKKIGVIFQHYNLMTSRTILNNVEFPLLDQKLSRKERQQRAHKLLKLVGLDSKSSFYPDQLSGGQKQRVAIARALANQPKILISDEATSALDPRNTQEILHLLKDLSKKFHLTVLLITHEMDAVKAICNKVAFMDAGQIIEHGTLFDVFGKPKHAKTVQFITRNSPLARAVKHLKAKLKKLGSHQKLLLLKYYGTNVNQPLIINLYQKFTVIANVLYGNIEEIQHIPIGHLVVTLNGESDHVQQAEQYCEKLKISVKHLN</sequence>
<dbReference type="AlphaFoldDB" id="A0A4P6ZK49"/>
<protein>
    <submittedName>
        <fullName evidence="9">Methionine ABC transporter ATP-binding protein</fullName>
    </submittedName>
</protein>
<evidence type="ECO:0000259" key="8">
    <source>
        <dbReference type="PROSITE" id="PS50893"/>
    </source>
</evidence>
<dbReference type="Gene3D" id="3.30.70.260">
    <property type="match status" value="1"/>
</dbReference>
<organism evidence="9 10">
    <name type="scientific">Acetilactobacillus jinshanensis</name>
    <dbReference type="NCBI Taxonomy" id="1720083"/>
    <lineage>
        <taxon>Bacteria</taxon>
        <taxon>Bacillati</taxon>
        <taxon>Bacillota</taxon>
        <taxon>Bacilli</taxon>
        <taxon>Lactobacillales</taxon>
        <taxon>Lactobacillaceae</taxon>
        <taxon>Acetilactobacillus</taxon>
    </lineage>
</organism>
<dbReference type="GO" id="GO:0005524">
    <property type="term" value="F:ATP binding"/>
    <property type="evidence" value="ECO:0007669"/>
    <property type="project" value="UniProtKB-KW"/>
</dbReference>
<evidence type="ECO:0000256" key="5">
    <source>
        <dbReference type="ARBA" id="ARBA00022967"/>
    </source>
</evidence>
<keyword evidence="4 9" id="KW-0067">ATP-binding</keyword>
<gene>
    <name evidence="9" type="ORF">ELX58_03080</name>
</gene>
<evidence type="ECO:0000313" key="10">
    <source>
        <dbReference type="Proteomes" id="UP000294321"/>
    </source>
</evidence>
<keyword evidence="5" id="KW-1278">Translocase</keyword>
<feature type="domain" description="ABC transporter" evidence="8">
    <location>
        <begin position="8"/>
        <end position="245"/>
    </location>
</feature>
<evidence type="ECO:0000256" key="3">
    <source>
        <dbReference type="ARBA" id="ARBA00022741"/>
    </source>
</evidence>
<dbReference type="InterPro" id="IPR017871">
    <property type="entry name" value="ABC_transporter-like_CS"/>
</dbReference>
<dbReference type="KEGG" id="lji:ELX58_03080"/>
<keyword evidence="2" id="KW-1003">Cell membrane</keyword>
<evidence type="ECO:0000256" key="7">
    <source>
        <dbReference type="ARBA" id="ARBA00023136"/>
    </source>
</evidence>
<dbReference type="GO" id="GO:0006865">
    <property type="term" value="P:amino acid transport"/>
    <property type="evidence" value="ECO:0007669"/>
    <property type="project" value="UniProtKB-KW"/>
</dbReference>
<dbReference type="PANTHER" id="PTHR43166:SF30">
    <property type="entry name" value="METHIONINE IMPORT ATP-BINDING PROTEIN METN"/>
    <property type="match status" value="1"/>
</dbReference>
<dbReference type="SUPFAM" id="SSF52540">
    <property type="entry name" value="P-loop containing nucleoside triphosphate hydrolases"/>
    <property type="match status" value="1"/>
</dbReference>
<keyword evidence="3" id="KW-0547">Nucleotide-binding</keyword>
<evidence type="ECO:0000256" key="2">
    <source>
        <dbReference type="ARBA" id="ARBA00022475"/>
    </source>
</evidence>
<dbReference type="GO" id="GO:0016887">
    <property type="term" value="F:ATP hydrolysis activity"/>
    <property type="evidence" value="ECO:0007669"/>
    <property type="project" value="InterPro"/>
</dbReference>
<dbReference type="SUPFAM" id="SSF55021">
    <property type="entry name" value="ACT-like"/>
    <property type="match status" value="1"/>
</dbReference>
<reference evidence="10" key="1">
    <citation type="submission" date="2018-12" db="EMBL/GenBank/DDBJ databases">
        <title>A new species of lactobacillus.</title>
        <authorList>
            <person name="Jian Y."/>
            <person name="Xin L."/>
            <person name="Hong Z.J."/>
            <person name="Ming L.Z."/>
            <person name="Hong X.Z."/>
        </authorList>
    </citation>
    <scope>NUCLEOTIDE SEQUENCE [LARGE SCALE GENOMIC DNA]</scope>
    <source>
        <strain evidence="10">HSLZ-75</strain>
    </source>
</reference>
<keyword evidence="1" id="KW-0813">Transport</keyword>
<dbReference type="PROSITE" id="PS50893">
    <property type="entry name" value="ABC_TRANSPORTER_2"/>
    <property type="match status" value="1"/>
</dbReference>
<dbReference type="Pfam" id="PF00005">
    <property type="entry name" value="ABC_tran"/>
    <property type="match status" value="1"/>
</dbReference>
<dbReference type="InterPro" id="IPR018449">
    <property type="entry name" value="NIL_domain"/>
</dbReference>
<dbReference type="InterPro" id="IPR045865">
    <property type="entry name" value="ACT-like_dom_sf"/>
</dbReference>
<evidence type="ECO:0000256" key="4">
    <source>
        <dbReference type="ARBA" id="ARBA00022840"/>
    </source>
</evidence>
<proteinExistence type="predicted"/>
<dbReference type="EMBL" id="CP034726">
    <property type="protein sequence ID" value="QBP18141.1"/>
    <property type="molecule type" value="Genomic_DNA"/>
</dbReference>
<dbReference type="SMART" id="SM00930">
    <property type="entry name" value="NIL"/>
    <property type="match status" value="1"/>
</dbReference>
<dbReference type="InterPro" id="IPR050086">
    <property type="entry name" value="MetN_ABC_transporter-like"/>
</dbReference>
<dbReference type="Gene3D" id="3.40.50.300">
    <property type="entry name" value="P-loop containing nucleotide triphosphate hydrolases"/>
    <property type="match status" value="1"/>
</dbReference>
<keyword evidence="10" id="KW-1185">Reference proteome</keyword>
<dbReference type="PROSITE" id="PS00211">
    <property type="entry name" value="ABC_TRANSPORTER_1"/>
    <property type="match status" value="1"/>
</dbReference>
<accession>A0A4P6ZK49</accession>
<dbReference type="Pfam" id="PF09383">
    <property type="entry name" value="NIL"/>
    <property type="match status" value="1"/>
</dbReference>
<evidence type="ECO:0000313" key="9">
    <source>
        <dbReference type="EMBL" id="QBP18141.1"/>
    </source>
</evidence>
<dbReference type="OrthoDB" id="9802264at2"/>
<dbReference type="InterPro" id="IPR027417">
    <property type="entry name" value="P-loop_NTPase"/>
</dbReference>
<name>A0A4P6ZK49_9LACO</name>
<dbReference type="InterPro" id="IPR003593">
    <property type="entry name" value="AAA+_ATPase"/>
</dbReference>
<evidence type="ECO:0000256" key="6">
    <source>
        <dbReference type="ARBA" id="ARBA00022970"/>
    </source>
</evidence>
<keyword evidence="7" id="KW-0472">Membrane</keyword>
<keyword evidence="6" id="KW-0029">Amino-acid transport</keyword>
<evidence type="ECO:0000256" key="1">
    <source>
        <dbReference type="ARBA" id="ARBA00022448"/>
    </source>
</evidence>
<dbReference type="RefSeq" id="WP_133441698.1">
    <property type="nucleotide sequence ID" value="NZ_CP034726.1"/>
</dbReference>
<dbReference type="Proteomes" id="UP000294321">
    <property type="component" value="Chromosome"/>
</dbReference>
<dbReference type="InterPro" id="IPR003439">
    <property type="entry name" value="ABC_transporter-like_ATP-bd"/>
</dbReference>